<gene>
    <name evidence="3" type="ORF">E3O23_01215</name>
</gene>
<dbReference type="Gene3D" id="3.40.50.300">
    <property type="entry name" value="P-loop containing nucleotide triphosphate hydrolases"/>
    <property type="match status" value="2"/>
</dbReference>
<dbReference type="PANTHER" id="PTHR43581">
    <property type="entry name" value="ATP/GTP PHOSPHATASE"/>
    <property type="match status" value="1"/>
</dbReference>
<feature type="domain" description="OLD protein-like TOPRIM" evidence="2">
    <location>
        <begin position="358"/>
        <end position="423"/>
    </location>
</feature>
<dbReference type="InterPro" id="IPR051396">
    <property type="entry name" value="Bact_Antivir_Def_Nuclease"/>
</dbReference>
<sequence length="546" mass="59639">MRLASFEITGHALLQDMSVEVRDHLVIIGANDVGKTSILRLLNLLLGASVQQLYQGLAITDIREGTDVLVVQARLDGFDADEAGQFPFAMTVEEGKPDYLLIRLELRTPEGDPDNVLIERFFPDSGTRRSPSREQLLKLGWRYLPANRSSAADYMNGKNSPFRTMLDSVELGEELADLGGLLDQFNDKLDLNPALLELRREIAAHLSRSIPRSYNAESLAIRTAADPAQEPLQDVTIFLREGDQLRGLVEQSDGMRQLMALTFFDLAQAKANIVAVDEPEIHLHPSSQRTVASLFAESAKQRLVVTHSPYVVQRFEPKHVLVVDPDSRSRQIASTNFTAVEKEMLQWWSPQLLEGLTARRMLFVEGLADRIIVEAAAQALGISLDRAGVSVFALDGADKFSHVLKVVGPNGFDLPLCGLCDEDREASWAGNLGLKPKKMEAAGFFIARTDLEHEYVRAIGAQTVAAALINAGQAREQGILQSTGAPDLASVTDAQLGTFLSSVDSRKVPAARLIAPMLTAVHIANSPSLIGLLGHVQTGSEARDVE</sequence>
<evidence type="ECO:0000313" key="3">
    <source>
        <dbReference type="EMBL" id="TFB56381.1"/>
    </source>
</evidence>
<evidence type="ECO:0000259" key="2">
    <source>
        <dbReference type="Pfam" id="PF20469"/>
    </source>
</evidence>
<dbReference type="EMBL" id="SOEZ01000007">
    <property type="protein sequence ID" value="TFB56381.1"/>
    <property type="molecule type" value="Genomic_DNA"/>
</dbReference>
<reference evidence="3 4" key="1">
    <citation type="submission" date="2019-03" db="EMBL/GenBank/DDBJ databases">
        <title>Genomics of glacier-inhabiting Cryobacterium strains.</title>
        <authorList>
            <person name="Liu Q."/>
            <person name="Xin Y.-H."/>
        </authorList>
    </citation>
    <scope>NUCLEOTIDE SEQUENCE [LARGE SCALE GENOMIC DNA]</scope>
    <source>
        <strain evidence="3 4">Sr47</strain>
    </source>
</reference>
<dbReference type="Pfam" id="PF20469">
    <property type="entry name" value="OLD-like_TOPRIM"/>
    <property type="match status" value="1"/>
</dbReference>
<keyword evidence="3" id="KW-0378">Hydrolase</keyword>
<dbReference type="GO" id="GO:0005524">
    <property type="term" value="F:ATP binding"/>
    <property type="evidence" value="ECO:0007669"/>
    <property type="project" value="InterPro"/>
</dbReference>
<organism evidence="3 4">
    <name type="scientific">Cryobacterium tagatosivorans</name>
    <dbReference type="NCBI Taxonomy" id="1259199"/>
    <lineage>
        <taxon>Bacteria</taxon>
        <taxon>Bacillati</taxon>
        <taxon>Actinomycetota</taxon>
        <taxon>Actinomycetes</taxon>
        <taxon>Micrococcales</taxon>
        <taxon>Microbacteriaceae</taxon>
        <taxon>Cryobacterium</taxon>
    </lineage>
</organism>
<dbReference type="OrthoDB" id="3237462at2"/>
<dbReference type="CDD" id="cd00267">
    <property type="entry name" value="ABC_ATPase"/>
    <property type="match status" value="1"/>
</dbReference>
<keyword evidence="3" id="KW-0540">Nuclease</keyword>
<proteinExistence type="predicted"/>
<evidence type="ECO:0000313" key="4">
    <source>
        <dbReference type="Proteomes" id="UP000297866"/>
    </source>
</evidence>
<dbReference type="InterPro" id="IPR003959">
    <property type="entry name" value="ATPase_AAA_core"/>
</dbReference>
<evidence type="ECO:0000259" key="1">
    <source>
        <dbReference type="Pfam" id="PF13304"/>
    </source>
</evidence>
<keyword evidence="3" id="KW-0255">Endonuclease</keyword>
<dbReference type="AlphaFoldDB" id="A0A4R8UJY9"/>
<comment type="caution">
    <text evidence="3">The sequence shown here is derived from an EMBL/GenBank/DDBJ whole genome shotgun (WGS) entry which is preliminary data.</text>
</comment>
<dbReference type="RefSeq" id="WP_134487083.1">
    <property type="nucleotide sequence ID" value="NZ_SOEZ01000007.1"/>
</dbReference>
<dbReference type="Pfam" id="PF13304">
    <property type="entry name" value="AAA_21"/>
    <property type="match status" value="1"/>
</dbReference>
<accession>A0A4R8UJY9</accession>
<keyword evidence="4" id="KW-1185">Reference proteome</keyword>
<dbReference type="InterPro" id="IPR027417">
    <property type="entry name" value="P-loop_NTPase"/>
</dbReference>
<dbReference type="PANTHER" id="PTHR43581:SF4">
    <property type="entry name" value="ATP_GTP PHOSPHATASE"/>
    <property type="match status" value="1"/>
</dbReference>
<dbReference type="Proteomes" id="UP000297866">
    <property type="component" value="Unassembled WGS sequence"/>
</dbReference>
<dbReference type="InterPro" id="IPR034139">
    <property type="entry name" value="TOPRIM_OLD"/>
</dbReference>
<name>A0A4R8UJY9_9MICO</name>
<dbReference type="GO" id="GO:0016887">
    <property type="term" value="F:ATP hydrolysis activity"/>
    <property type="evidence" value="ECO:0007669"/>
    <property type="project" value="InterPro"/>
</dbReference>
<protein>
    <submittedName>
        <fullName evidence="3">ATP-dependent endonuclease</fullName>
    </submittedName>
</protein>
<dbReference type="GO" id="GO:0004519">
    <property type="term" value="F:endonuclease activity"/>
    <property type="evidence" value="ECO:0007669"/>
    <property type="project" value="UniProtKB-KW"/>
</dbReference>
<dbReference type="SUPFAM" id="SSF52540">
    <property type="entry name" value="P-loop containing nucleoside triphosphate hydrolases"/>
    <property type="match status" value="1"/>
</dbReference>
<feature type="domain" description="ATPase AAA-type core" evidence="1">
    <location>
        <begin position="26"/>
        <end position="312"/>
    </location>
</feature>